<dbReference type="Proteomes" id="UP001165289">
    <property type="component" value="Unassembled WGS sequence"/>
</dbReference>
<sequence>MQAVYARFILQQSLLSILCVVFRSACASADLSLRWITNNSTLCLIINSITPSLAQTGETTQLILSIQNLPQLQTTYTYECVFLSYRTSVDRITMFGVDISLTGPDIPGEVQAYCEVPIQFTISSEFQFIDFSLYSTELASNFSLQEDGFIFYDCSYHSRCETCTSSPAPCYWCLYDNICTHSNTICTNTAVQPSMNSSFCPSITETIELSVHSGDNTTDVLGLFTVNAPEPILGFQYSCIYLYSNGNAIRNANWISSMLIECDPPVVVFSEDIDLIQFHLLWGDSSGIYINEYPINGK</sequence>
<proteinExistence type="predicted"/>
<keyword evidence="1" id="KW-0732">Signal</keyword>
<accession>A0AAV7JYX2</accession>
<gene>
    <name evidence="2" type="ORF">LOD99_2982</name>
</gene>
<protein>
    <submittedName>
        <fullName evidence="2">Plexin-A4-like</fullName>
    </submittedName>
</protein>
<keyword evidence="3" id="KW-1185">Reference proteome</keyword>
<dbReference type="Gene3D" id="2.60.40.10">
    <property type="entry name" value="Immunoglobulins"/>
    <property type="match status" value="2"/>
</dbReference>
<dbReference type="InterPro" id="IPR013783">
    <property type="entry name" value="Ig-like_fold"/>
</dbReference>
<feature type="chain" id="PRO_5043552199" evidence="1">
    <location>
        <begin position="30"/>
        <end position="298"/>
    </location>
</feature>
<dbReference type="GO" id="GO:0005886">
    <property type="term" value="C:plasma membrane"/>
    <property type="evidence" value="ECO:0007669"/>
    <property type="project" value="TreeGrafter"/>
</dbReference>
<evidence type="ECO:0000256" key="1">
    <source>
        <dbReference type="SAM" id="SignalP"/>
    </source>
</evidence>
<dbReference type="GO" id="GO:0030334">
    <property type="term" value="P:regulation of cell migration"/>
    <property type="evidence" value="ECO:0007669"/>
    <property type="project" value="TreeGrafter"/>
</dbReference>
<feature type="signal peptide" evidence="1">
    <location>
        <begin position="1"/>
        <end position="29"/>
    </location>
</feature>
<name>A0AAV7JYX2_9METZ</name>
<dbReference type="EMBL" id="JAKMXF010000233">
    <property type="protein sequence ID" value="KAI6654137.1"/>
    <property type="molecule type" value="Genomic_DNA"/>
</dbReference>
<evidence type="ECO:0000313" key="3">
    <source>
        <dbReference type="Proteomes" id="UP001165289"/>
    </source>
</evidence>
<dbReference type="InterPro" id="IPR031148">
    <property type="entry name" value="Plexin"/>
</dbReference>
<comment type="caution">
    <text evidence="2">The sequence shown here is derived from an EMBL/GenBank/DDBJ whole genome shotgun (WGS) entry which is preliminary data.</text>
</comment>
<dbReference type="PANTHER" id="PTHR22625:SF70">
    <property type="entry name" value="PLEXIN A, ISOFORM A"/>
    <property type="match status" value="1"/>
</dbReference>
<organism evidence="2 3">
    <name type="scientific">Oopsacas minuta</name>
    <dbReference type="NCBI Taxonomy" id="111878"/>
    <lineage>
        <taxon>Eukaryota</taxon>
        <taxon>Metazoa</taxon>
        <taxon>Porifera</taxon>
        <taxon>Hexactinellida</taxon>
        <taxon>Hexasterophora</taxon>
        <taxon>Lyssacinosida</taxon>
        <taxon>Leucopsacidae</taxon>
        <taxon>Oopsacas</taxon>
    </lineage>
</organism>
<dbReference type="AlphaFoldDB" id="A0AAV7JYX2"/>
<evidence type="ECO:0000313" key="2">
    <source>
        <dbReference type="EMBL" id="KAI6654137.1"/>
    </source>
</evidence>
<dbReference type="PANTHER" id="PTHR22625">
    <property type="entry name" value="PLEXIN"/>
    <property type="match status" value="1"/>
</dbReference>
<reference evidence="2 3" key="1">
    <citation type="journal article" date="2023" name="BMC Biol.">
        <title>The compact genome of the sponge Oopsacas minuta (Hexactinellida) is lacking key metazoan core genes.</title>
        <authorList>
            <person name="Santini S."/>
            <person name="Schenkelaars Q."/>
            <person name="Jourda C."/>
            <person name="Duchesne M."/>
            <person name="Belahbib H."/>
            <person name="Rocher C."/>
            <person name="Selva M."/>
            <person name="Riesgo A."/>
            <person name="Vervoort M."/>
            <person name="Leys S.P."/>
            <person name="Kodjabachian L."/>
            <person name="Le Bivic A."/>
            <person name="Borchiellini C."/>
            <person name="Claverie J.M."/>
            <person name="Renard E."/>
        </authorList>
    </citation>
    <scope>NUCLEOTIDE SEQUENCE [LARGE SCALE GENOMIC DNA]</scope>
    <source>
        <strain evidence="2">SPO-2</strain>
    </source>
</reference>
<dbReference type="GO" id="GO:0017154">
    <property type="term" value="F:semaphorin receptor activity"/>
    <property type="evidence" value="ECO:0007669"/>
    <property type="project" value="InterPro"/>
</dbReference>
<dbReference type="GO" id="GO:0002116">
    <property type="term" value="C:semaphorin receptor complex"/>
    <property type="evidence" value="ECO:0007669"/>
    <property type="project" value="TreeGrafter"/>
</dbReference>